<name>A0AAF0BGZ4_9ENTE</name>
<dbReference type="EMBL" id="CP116507">
    <property type="protein sequence ID" value="WCG21875.1"/>
    <property type="molecule type" value="Genomic_DNA"/>
</dbReference>
<dbReference type="GO" id="GO:0006355">
    <property type="term" value="P:regulation of DNA-templated transcription"/>
    <property type="evidence" value="ECO:0007669"/>
    <property type="project" value="InterPro"/>
</dbReference>
<evidence type="ECO:0000256" key="1">
    <source>
        <dbReference type="ARBA" id="ARBA00022737"/>
    </source>
</evidence>
<dbReference type="GO" id="GO:0003723">
    <property type="term" value="F:RNA binding"/>
    <property type="evidence" value="ECO:0007669"/>
    <property type="project" value="InterPro"/>
</dbReference>
<dbReference type="PANTHER" id="PTHR30185:SF15">
    <property type="entry name" value="CRYPTIC BETA-GLUCOSIDE BGL OPERON ANTITERMINATOR"/>
    <property type="match status" value="1"/>
</dbReference>
<dbReference type="InterPro" id="IPR036634">
    <property type="entry name" value="PRD_sf"/>
</dbReference>
<dbReference type="InterPro" id="IPR004341">
    <property type="entry name" value="CAT_RNA-bd_dom"/>
</dbReference>
<feature type="domain" description="PRD" evidence="2">
    <location>
        <begin position="66"/>
        <end position="172"/>
    </location>
</feature>
<reference evidence="3" key="1">
    <citation type="submission" date="2023-01" db="EMBL/GenBank/DDBJ databases">
        <title>Oxazolidinone resistance genes in florfenicol resistant enterococci from beef cattle and veal calves at slaughter.</title>
        <authorList>
            <person name="Biggel M."/>
        </authorList>
    </citation>
    <scope>NUCLEOTIDE SEQUENCE</scope>
    <source>
        <strain evidence="3">K204-1</strain>
    </source>
</reference>
<feature type="domain" description="PRD" evidence="2">
    <location>
        <begin position="173"/>
        <end position="284"/>
    </location>
</feature>
<evidence type="ECO:0000313" key="4">
    <source>
        <dbReference type="Proteomes" id="UP001179600"/>
    </source>
</evidence>
<dbReference type="Pfam" id="PF00874">
    <property type="entry name" value="PRD"/>
    <property type="match status" value="2"/>
</dbReference>
<dbReference type="AlphaFoldDB" id="A0AAF0BGZ4"/>
<dbReference type="SMART" id="SM01061">
    <property type="entry name" value="CAT_RBD"/>
    <property type="match status" value="1"/>
</dbReference>
<gene>
    <name evidence="3" type="ORF">PML95_05560</name>
</gene>
<evidence type="ECO:0000259" key="2">
    <source>
        <dbReference type="PROSITE" id="PS51372"/>
    </source>
</evidence>
<dbReference type="InterPro" id="IPR050661">
    <property type="entry name" value="BglG_antiterminators"/>
</dbReference>
<sequence>MAIYTIVKSLNNNLVLATDQHDEELVLFGKGIGFKKKKGDELSDANITKIFRSKEFNHTTPAMIADISPEVLTLTETIVDMGEAELKKALNTTLLFSLADHIQAAIERLNQNQLLDENTLQWEIPFLYYQEYQMGLKALAKINETLGVTLPKSEASFIALHFVNAQNDFDSMNETMMIAQITKSIVRTIQSLFDISLNKESISYSRFVTHIRYFMNRQFHQQQLPTRQNETLYEIIQSQYPKSYACGLMIREMLKKEYHIDVSDDEMIYLIIHIERVVEETQQTPIK</sequence>
<dbReference type="SUPFAM" id="SSF50151">
    <property type="entry name" value="SacY-like RNA-binding domain"/>
    <property type="match status" value="1"/>
</dbReference>
<dbReference type="PANTHER" id="PTHR30185">
    <property type="entry name" value="CRYPTIC BETA-GLUCOSIDE BGL OPERON ANTITERMINATOR"/>
    <property type="match status" value="1"/>
</dbReference>
<proteinExistence type="predicted"/>
<dbReference type="RefSeq" id="WP_023605468.1">
    <property type="nucleotide sequence ID" value="NZ_CP116507.1"/>
</dbReference>
<dbReference type="Proteomes" id="UP001179600">
    <property type="component" value="Chromosome"/>
</dbReference>
<keyword evidence="1" id="KW-0677">Repeat</keyword>
<dbReference type="Gene3D" id="1.10.1790.10">
    <property type="entry name" value="PRD domain"/>
    <property type="match status" value="2"/>
</dbReference>
<dbReference type="SUPFAM" id="SSF63520">
    <property type="entry name" value="PTS-regulatory domain, PRD"/>
    <property type="match status" value="2"/>
</dbReference>
<dbReference type="InterPro" id="IPR036650">
    <property type="entry name" value="CAT_RNA-bd_dom_sf"/>
</dbReference>
<organism evidence="3 4">
    <name type="scientific">Vagococcus lutrae</name>
    <dbReference type="NCBI Taxonomy" id="81947"/>
    <lineage>
        <taxon>Bacteria</taxon>
        <taxon>Bacillati</taxon>
        <taxon>Bacillota</taxon>
        <taxon>Bacilli</taxon>
        <taxon>Lactobacillales</taxon>
        <taxon>Enterococcaceae</taxon>
        <taxon>Vagococcus</taxon>
    </lineage>
</organism>
<protein>
    <submittedName>
        <fullName evidence="3">PRD domain-containing protein</fullName>
    </submittedName>
</protein>
<dbReference type="PROSITE" id="PS51372">
    <property type="entry name" value="PRD_2"/>
    <property type="match status" value="2"/>
</dbReference>
<evidence type="ECO:0000313" key="3">
    <source>
        <dbReference type="EMBL" id="WCG21875.1"/>
    </source>
</evidence>
<dbReference type="Pfam" id="PF03123">
    <property type="entry name" value="CAT_RBD"/>
    <property type="match status" value="1"/>
</dbReference>
<dbReference type="Gene3D" id="2.30.24.10">
    <property type="entry name" value="CAT RNA-binding domain"/>
    <property type="match status" value="1"/>
</dbReference>
<dbReference type="InterPro" id="IPR011608">
    <property type="entry name" value="PRD"/>
</dbReference>
<accession>A0AAF0BGZ4</accession>